<reference evidence="11 12" key="1">
    <citation type="journal article" date="2022" name="Nat. Genet.">
        <title>Improved pea reference genome and pan-genome highlight genomic features and evolutionary characteristics.</title>
        <authorList>
            <person name="Yang T."/>
            <person name="Liu R."/>
            <person name="Luo Y."/>
            <person name="Hu S."/>
            <person name="Wang D."/>
            <person name="Wang C."/>
            <person name="Pandey M.K."/>
            <person name="Ge S."/>
            <person name="Xu Q."/>
            <person name="Li N."/>
            <person name="Li G."/>
            <person name="Huang Y."/>
            <person name="Saxena R.K."/>
            <person name="Ji Y."/>
            <person name="Li M."/>
            <person name="Yan X."/>
            <person name="He Y."/>
            <person name="Liu Y."/>
            <person name="Wang X."/>
            <person name="Xiang C."/>
            <person name="Varshney R.K."/>
            <person name="Ding H."/>
            <person name="Gao S."/>
            <person name="Zong X."/>
        </authorList>
    </citation>
    <scope>NUCLEOTIDE SEQUENCE [LARGE SCALE GENOMIC DNA]</scope>
    <source>
        <strain evidence="11 12">cv. Zhongwan 6</strain>
    </source>
</reference>
<comment type="function">
    <text evidence="8">Auxin response factors (ARFs) are transcriptional factors that bind specifically to the DNA sequence 5'-TGTCTC-3' found in the auxin-responsive promoter elements (AuxREs).</text>
</comment>
<dbReference type="Gramene" id="Psat02G0110200-T1">
    <property type="protein sequence ID" value="KAI5434106.1"/>
    <property type="gene ID" value="KIW84_021102"/>
</dbReference>
<dbReference type="PANTHER" id="PTHR31384">
    <property type="entry name" value="AUXIN RESPONSE FACTOR 4-RELATED"/>
    <property type="match status" value="1"/>
</dbReference>
<evidence type="ECO:0000256" key="1">
    <source>
        <dbReference type="ARBA" id="ARBA00004123"/>
    </source>
</evidence>
<organism evidence="11 12">
    <name type="scientific">Pisum sativum</name>
    <name type="common">Garden pea</name>
    <name type="synonym">Lathyrus oleraceus</name>
    <dbReference type="NCBI Taxonomy" id="3888"/>
    <lineage>
        <taxon>Eukaryota</taxon>
        <taxon>Viridiplantae</taxon>
        <taxon>Streptophyta</taxon>
        <taxon>Embryophyta</taxon>
        <taxon>Tracheophyta</taxon>
        <taxon>Spermatophyta</taxon>
        <taxon>Magnoliopsida</taxon>
        <taxon>eudicotyledons</taxon>
        <taxon>Gunneridae</taxon>
        <taxon>Pentapetalae</taxon>
        <taxon>rosids</taxon>
        <taxon>fabids</taxon>
        <taxon>Fabales</taxon>
        <taxon>Fabaceae</taxon>
        <taxon>Papilionoideae</taxon>
        <taxon>50 kb inversion clade</taxon>
        <taxon>NPAAA clade</taxon>
        <taxon>Hologalegina</taxon>
        <taxon>IRL clade</taxon>
        <taxon>Fabeae</taxon>
        <taxon>Lathyrus</taxon>
    </lineage>
</organism>
<dbReference type="Gene3D" id="2.30.30.1040">
    <property type="match status" value="1"/>
</dbReference>
<comment type="subcellular location">
    <subcellularLocation>
        <location evidence="1 8">Nucleus</location>
    </subcellularLocation>
</comment>
<evidence type="ECO:0000313" key="12">
    <source>
        <dbReference type="Proteomes" id="UP001058974"/>
    </source>
</evidence>
<feature type="domain" description="TF-B3" evidence="10">
    <location>
        <begin position="111"/>
        <end position="213"/>
    </location>
</feature>
<feature type="region of interest" description="Disordered" evidence="9">
    <location>
        <begin position="418"/>
        <end position="448"/>
    </location>
</feature>
<dbReference type="GO" id="GO:0003677">
    <property type="term" value="F:DNA binding"/>
    <property type="evidence" value="ECO:0007669"/>
    <property type="project" value="UniProtKB-KW"/>
</dbReference>
<evidence type="ECO:0000256" key="8">
    <source>
        <dbReference type="RuleBase" id="RU004561"/>
    </source>
</evidence>
<dbReference type="Pfam" id="PF06507">
    <property type="entry name" value="ARF_AD"/>
    <property type="match status" value="1"/>
</dbReference>
<comment type="caution">
    <text evidence="11">The sequence shown here is derived from an EMBL/GenBank/DDBJ whole genome shotgun (WGS) entry which is preliminary data.</text>
</comment>
<dbReference type="InterPro" id="IPR010525">
    <property type="entry name" value="ARF_dom"/>
</dbReference>
<keyword evidence="5 8" id="KW-0804">Transcription</keyword>
<keyword evidence="12" id="KW-1185">Reference proteome</keyword>
<proteinExistence type="inferred from homology"/>
<feature type="region of interest" description="Disordered" evidence="9">
    <location>
        <begin position="548"/>
        <end position="571"/>
    </location>
</feature>
<comment type="similarity">
    <text evidence="2 8">Belongs to the ARF family.</text>
</comment>
<keyword evidence="7 8" id="KW-0927">Auxin signaling pathway</keyword>
<dbReference type="EMBL" id="JAMSHJ010000002">
    <property type="protein sequence ID" value="KAI5434106.1"/>
    <property type="molecule type" value="Genomic_DNA"/>
</dbReference>
<dbReference type="AlphaFoldDB" id="A0A9D5B8U0"/>
<dbReference type="SMART" id="SM01019">
    <property type="entry name" value="B3"/>
    <property type="match status" value="1"/>
</dbReference>
<protein>
    <recommendedName>
        <fullName evidence="8">Auxin response factor</fullName>
    </recommendedName>
</protein>
<dbReference type="PANTHER" id="PTHR31384:SF94">
    <property type="entry name" value="AUXIN RESPONSE FACTOR 17"/>
    <property type="match status" value="1"/>
</dbReference>
<feature type="compositionally biased region" description="Low complexity" evidence="9">
    <location>
        <begin position="503"/>
        <end position="515"/>
    </location>
</feature>
<dbReference type="GO" id="GO:0005634">
    <property type="term" value="C:nucleus"/>
    <property type="evidence" value="ECO:0007669"/>
    <property type="project" value="UniProtKB-SubCell"/>
</dbReference>
<evidence type="ECO:0000256" key="2">
    <source>
        <dbReference type="ARBA" id="ARBA00007853"/>
    </source>
</evidence>
<evidence type="ECO:0000256" key="5">
    <source>
        <dbReference type="ARBA" id="ARBA00023163"/>
    </source>
</evidence>
<keyword evidence="3 8" id="KW-0805">Transcription regulation</keyword>
<dbReference type="Proteomes" id="UP001058974">
    <property type="component" value="Chromosome 2"/>
</dbReference>
<evidence type="ECO:0000256" key="6">
    <source>
        <dbReference type="ARBA" id="ARBA00023242"/>
    </source>
</evidence>
<dbReference type="PROSITE" id="PS50863">
    <property type="entry name" value="B3"/>
    <property type="match status" value="1"/>
</dbReference>
<dbReference type="CDD" id="cd10017">
    <property type="entry name" value="B3_DNA"/>
    <property type="match status" value="1"/>
</dbReference>
<gene>
    <name evidence="11" type="ORF">KIW84_021102</name>
</gene>
<sequence length="571" mass="63165">MVQQQLDRVDPKIWQECAGDSVPLLKLNSKLYYFPRGHLEHACPNYPATQALSLIDRCRPFTLCVISDVDLYADSETDELVAKLLLTPVTDGSVVPSEAGGEVDGDQILSCAKTLTQSDANNGGALSVPIKCATKIFPPLDYNTESPSQDVSVTDFHGVVWNFRHVFSGTPKRHLITHGWSTFADHKKLVSGDIVVFVKNLAGKITLGLRRKNRFAAAANITEKVVMVTKAAELADKNTMFEVMYYPTSGGFDFVMGTKVVEDALKIDWSPGMSVKYTVKTNGDTSKGCSVFHGTISTLSPPSFRPWRMLQVDWNESPVLNDLAKVSPWQVELIINIPTRHLPSKKIRAPQNSALLSDIEGDNSVPMRDSNNSSTSLLNQTVLNCETLHDDMQGVKHKLSKSTYFNFFKDDPMEELDNVSTEQNISSSISDDSHLQASSSKKTRAPQNSALLKDDTFTDGMQGARCSLLDKPAYFDFLKVDSMKELDNVPTEQNINRHVSLHDLSSNRSDSNSLDTKMGSTKNKEATSSSIILFGQTVAVKKNHLHDFNLNREENGKSINENEDSEKPAPK</sequence>
<dbReference type="GO" id="GO:0006355">
    <property type="term" value="P:regulation of DNA-templated transcription"/>
    <property type="evidence" value="ECO:0007669"/>
    <property type="project" value="InterPro"/>
</dbReference>
<dbReference type="InterPro" id="IPR003340">
    <property type="entry name" value="B3_DNA-bd"/>
</dbReference>
<evidence type="ECO:0000256" key="7">
    <source>
        <dbReference type="ARBA" id="ARBA00023294"/>
    </source>
</evidence>
<evidence type="ECO:0000313" key="11">
    <source>
        <dbReference type="EMBL" id="KAI5434106.1"/>
    </source>
</evidence>
<name>A0A9D5B8U0_PEA</name>
<comment type="subunit">
    <text evidence="8">Homodimers and heterodimers.</text>
</comment>
<dbReference type="InterPro" id="IPR015300">
    <property type="entry name" value="DNA-bd_pseudobarrel_sf"/>
</dbReference>
<dbReference type="GO" id="GO:0009734">
    <property type="term" value="P:auxin-activated signaling pathway"/>
    <property type="evidence" value="ECO:0007669"/>
    <property type="project" value="UniProtKB-KW"/>
</dbReference>
<evidence type="ECO:0000256" key="4">
    <source>
        <dbReference type="ARBA" id="ARBA00023125"/>
    </source>
</evidence>
<evidence type="ECO:0000256" key="3">
    <source>
        <dbReference type="ARBA" id="ARBA00023015"/>
    </source>
</evidence>
<feature type="region of interest" description="Disordered" evidence="9">
    <location>
        <begin position="503"/>
        <end position="525"/>
    </location>
</feature>
<dbReference type="InterPro" id="IPR044835">
    <property type="entry name" value="ARF_plant"/>
</dbReference>
<accession>A0A9D5B8U0</accession>
<keyword evidence="4 8" id="KW-0238">DNA-binding</keyword>
<evidence type="ECO:0000256" key="9">
    <source>
        <dbReference type="SAM" id="MobiDB-lite"/>
    </source>
</evidence>
<keyword evidence="6 8" id="KW-0539">Nucleus</keyword>
<dbReference type="Gene3D" id="2.40.330.10">
    <property type="entry name" value="DNA-binding pseudobarrel domain"/>
    <property type="match status" value="1"/>
</dbReference>
<evidence type="ECO:0000259" key="10">
    <source>
        <dbReference type="PROSITE" id="PS50863"/>
    </source>
</evidence>
<dbReference type="Pfam" id="PF02362">
    <property type="entry name" value="B3"/>
    <property type="match status" value="1"/>
</dbReference>
<dbReference type="SUPFAM" id="SSF101936">
    <property type="entry name" value="DNA-binding pseudobarrel domain"/>
    <property type="match status" value="1"/>
</dbReference>